<sequence>MGRRGTKLRDLVGAIKDKASQSKAAIFSRPNTLSLLRATTHNLHAPPNPKHLAAVLAFGHSSRATASAAVEILMDRLQNTGDASVALKCLVAVHHIVKFGTFILQDQLSVFPLHGGRNYLNLSRFRDNSSHVTWQLSTWVRWYAEYIENLLSTSRVLGFFLGSSSSATEEERVSACWTSDLIKEIESLASLLERICAQPELDMSLNGNRLVGDIRGLVGQDYLSVVNEVSIRVTEFGERLSCLSFVDSVELMCAFRRLENCRERLQLSSNLVKKDLSESFWDLIREIKEKVGQEKEAREDNLVVALRKDKGTESARFGDRVLKVDNSVRFSSGRFASNYMSSMPFVGSTSETINLLILEDQKDSSNVSFLGPMKFIDIKKTFKNIFVLLFSDEILLTILAKLPLSHRNTNSIVCKRWPSLQDRLVRSLKLLDWGFLQSGRLTLRFPNLTHVDLFSGSLISTLNSDILLNHKMFSVQIGSHFSADAQAFQAHLLPPEVIDRGLPELANGCPNLHKVALVGATELGLLS</sequence>
<dbReference type="SUPFAM" id="SSF48464">
    <property type="entry name" value="ENTH/VHS domain"/>
    <property type="match status" value="1"/>
</dbReference>
<dbReference type="InterPro" id="IPR036047">
    <property type="entry name" value="F-box-like_dom_sf"/>
</dbReference>
<evidence type="ECO:0000313" key="13">
    <source>
        <dbReference type="Proteomes" id="UP000583929"/>
    </source>
</evidence>
<dbReference type="Gene3D" id="1.25.40.90">
    <property type="match status" value="1"/>
</dbReference>
<dbReference type="InterPro" id="IPR013809">
    <property type="entry name" value="ENTH"/>
</dbReference>
<dbReference type="InterPro" id="IPR048050">
    <property type="entry name" value="ANTH_N_plant"/>
</dbReference>
<dbReference type="PROSITE" id="PS50942">
    <property type="entry name" value="ENTH"/>
    <property type="match status" value="1"/>
</dbReference>
<dbReference type="SUPFAM" id="SSF81383">
    <property type="entry name" value="F-box domain"/>
    <property type="match status" value="1"/>
</dbReference>
<keyword evidence="6" id="KW-0472">Membrane</keyword>
<dbReference type="PANTHER" id="PTHR22951:SF76">
    <property type="entry name" value="OS09G0468150 PROTEIN"/>
    <property type="match status" value="1"/>
</dbReference>
<dbReference type="PANTHER" id="PTHR22951">
    <property type="entry name" value="CLATHRIN ASSEMBLY PROTEIN"/>
    <property type="match status" value="1"/>
</dbReference>
<dbReference type="GO" id="GO:0005545">
    <property type="term" value="F:1-phosphatidylinositol binding"/>
    <property type="evidence" value="ECO:0007669"/>
    <property type="project" value="TreeGrafter"/>
</dbReference>
<dbReference type="EMBL" id="JAATIQ010000009">
    <property type="protein sequence ID" value="KAF4402232.1"/>
    <property type="molecule type" value="Genomic_DNA"/>
</dbReference>
<dbReference type="FunFam" id="1.25.40.90:FF:000035">
    <property type="entry name" value="Putative clathrin assembly protein At4g40080"/>
    <property type="match status" value="1"/>
</dbReference>
<dbReference type="GO" id="GO:0030136">
    <property type="term" value="C:clathrin-coated vesicle"/>
    <property type="evidence" value="ECO:0007669"/>
    <property type="project" value="UniProtKB-SubCell"/>
</dbReference>
<dbReference type="InterPro" id="IPR045192">
    <property type="entry name" value="AP180-like"/>
</dbReference>
<keyword evidence="13" id="KW-1185">Reference proteome</keyword>
<evidence type="ECO:0000313" key="11">
    <source>
        <dbReference type="EMBL" id="KAF4402232.1"/>
    </source>
</evidence>
<dbReference type="GO" id="GO:0005794">
    <property type="term" value="C:Golgi apparatus"/>
    <property type="evidence" value="ECO:0007669"/>
    <property type="project" value="UniProtKB-SubCell"/>
</dbReference>
<evidence type="ECO:0000256" key="5">
    <source>
        <dbReference type="ARBA" id="ARBA00023034"/>
    </source>
</evidence>
<dbReference type="CDD" id="cd16987">
    <property type="entry name" value="ANTH_N_AP180_plant"/>
    <property type="match status" value="1"/>
</dbReference>
<protein>
    <recommendedName>
        <fullName evidence="9">ENTH domain-containing protein</fullName>
    </recommendedName>
</protein>
<dbReference type="Proteomes" id="UP000583929">
    <property type="component" value="Unassembled WGS sequence"/>
</dbReference>
<reference evidence="12 13" key="1">
    <citation type="journal article" date="2020" name="bioRxiv">
        <title>Sequence and annotation of 42 cannabis genomes reveals extensive copy number variation in cannabinoid synthesis and pathogen resistance genes.</title>
        <authorList>
            <person name="Mckernan K.J."/>
            <person name="Helbert Y."/>
            <person name="Kane L.T."/>
            <person name="Ebling H."/>
            <person name="Zhang L."/>
            <person name="Liu B."/>
            <person name="Eaton Z."/>
            <person name="Mclaughlin S."/>
            <person name="Kingan S."/>
            <person name="Baybayan P."/>
            <person name="Concepcion G."/>
            <person name="Jordan M."/>
            <person name="Riva A."/>
            <person name="Barbazuk W."/>
            <person name="Harkins T."/>
        </authorList>
    </citation>
    <scope>NUCLEOTIDE SEQUENCE [LARGE SCALE GENOMIC DNA]</scope>
    <source>
        <strain evidence="12 13">cv. Jamaican Lion 4</strain>
        <strain evidence="11">Father</strain>
        <strain evidence="10">Mother</strain>
        <tissue evidence="11">Leaf</tissue>
    </source>
</reference>
<evidence type="ECO:0000256" key="6">
    <source>
        <dbReference type="ARBA" id="ARBA00023136"/>
    </source>
</evidence>
<evidence type="ECO:0000256" key="3">
    <source>
        <dbReference type="ARBA" id="ARBA00004600"/>
    </source>
</evidence>
<dbReference type="AlphaFoldDB" id="A0A7J6I3Q9"/>
<evidence type="ECO:0000256" key="8">
    <source>
        <dbReference type="ARBA" id="ARBA00023329"/>
    </source>
</evidence>
<dbReference type="GO" id="GO:0005905">
    <property type="term" value="C:clathrin-coated pit"/>
    <property type="evidence" value="ECO:0007669"/>
    <property type="project" value="UniProtKB-SubCell"/>
</dbReference>
<dbReference type="GO" id="GO:0006900">
    <property type="term" value="P:vesicle budding from membrane"/>
    <property type="evidence" value="ECO:0007669"/>
    <property type="project" value="TreeGrafter"/>
</dbReference>
<feature type="domain" description="ENTH" evidence="9">
    <location>
        <begin position="23"/>
        <end position="161"/>
    </location>
</feature>
<dbReference type="GO" id="GO:0032050">
    <property type="term" value="F:clathrin heavy chain binding"/>
    <property type="evidence" value="ECO:0007669"/>
    <property type="project" value="TreeGrafter"/>
</dbReference>
<accession>A0A7J6I3Q9</accession>
<dbReference type="GO" id="GO:0048268">
    <property type="term" value="P:clathrin coat assembly"/>
    <property type="evidence" value="ECO:0007669"/>
    <property type="project" value="InterPro"/>
</dbReference>
<dbReference type="InterPro" id="IPR008942">
    <property type="entry name" value="ENTH_VHS"/>
</dbReference>
<keyword evidence="8" id="KW-0968">Cytoplasmic vesicle</keyword>
<evidence type="ECO:0000313" key="12">
    <source>
        <dbReference type="Proteomes" id="UP000525078"/>
    </source>
</evidence>
<proteinExistence type="predicted"/>
<dbReference type="Pfam" id="PF07651">
    <property type="entry name" value="ANTH"/>
    <property type="match status" value="1"/>
</dbReference>
<organism evidence="11 13">
    <name type="scientific">Cannabis sativa</name>
    <name type="common">Hemp</name>
    <name type="synonym">Marijuana</name>
    <dbReference type="NCBI Taxonomy" id="3483"/>
    <lineage>
        <taxon>Eukaryota</taxon>
        <taxon>Viridiplantae</taxon>
        <taxon>Streptophyta</taxon>
        <taxon>Embryophyta</taxon>
        <taxon>Tracheophyta</taxon>
        <taxon>Spermatophyta</taxon>
        <taxon>Magnoliopsida</taxon>
        <taxon>eudicotyledons</taxon>
        <taxon>Gunneridae</taxon>
        <taxon>Pentapetalae</taxon>
        <taxon>rosids</taxon>
        <taxon>fabids</taxon>
        <taxon>Rosales</taxon>
        <taxon>Cannabaceae</taxon>
        <taxon>Cannabis</taxon>
    </lineage>
</organism>
<name>A0A7J6I3Q9_CANSA</name>
<comment type="subcellular location">
    <subcellularLocation>
        <location evidence="1">Cytoplasmic vesicle</location>
        <location evidence="1">Clathrin-coated vesicle</location>
    </subcellularLocation>
    <subcellularLocation>
        <location evidence="2">Golgi apparatus</location>
    </subcellularLocation>
    <subcellularLocation>
        <location evidence="3">Membrane</location>
        <location evidence="3">Clathrin-coated pit</location>
    </subcellularLocation>
</comment>
<dbReference type="GO" id="GO:0072583">
    <property type="term" value="P:clathrin-dependent endocytosis"/>
    <property type="evidence" value="ECO:0007669"/>
    <property type="project" value="InterPro"/>
</dbReference>
<evidence type="ECO:0000256" key="4">
    <source>
        <dbReference type="ARBA" id="ARBA00022583"/>
    </source>
</evidence>
<evidence type="ECO:0000256" key="7">
    <source>
        <dbReference type="ARBA" id="ARBA00023176"/>
    </source>
</evidence>
<evidence type="ECO:0000256" key="2">
    <source>
        <dbReference type="ARBA" id="ARBA00004555"/>
    </source>
</evidence>
<gene>
    <name evidence="10" type="ORF">F8388_020118</name>
    <name evidence="11" type="ORF">G4B88_017744</name>
</gene>
<dbReference type="SMART" id="SM00273">
    <property type="entry name" value="ENTH"/>
    <property type="match status" value="1"/>
</dbReference>
<keyword evidence="7" id="KW-0168">Coated pit</keyword>
<keyword evidence="5" id="KW-0333">Golgi apparatus</keyword>
<evidence type="ECO:0000313" key="10">
    <source>
        <dbReference type="EMBL" id="KAF4366756.1"/>
    </source>
</evidence>
<dbReference type="Proteomes" id="UP000525078">
    <property type="component" value="Unassembled WGS sequence"/>
</dbReference>
<keyword evidence="4" id="KW-0254">Endocytosis</keyword>
<dbReference type="GO" id="GO:0000149">
    <property type="term" value="F:SNARE binding"/>
    <property type="evidence" value="ECO:0007669"/>
    <property type="project" value="TreeGrafter"/>
</dbReference>
<comment type="caution">
    <text evidence="11">The sequence shown here is derived from an EMBL/GenBank/DDBJ whole genome shotgun (WGS) entry which is preliminary data.</text>
</comment>
<dbReference type="InterPro" id="IPR011417">
    <property type="entry name" value="ANTH_dom"/>
</dbReference>
<evidence type="ECO:0000259" key="9">
    <source>
        <dbReference type="PROSITE" id="PS50942"/>
    </source>
</evidence>
<dbReference type="GO" id="GO:0005546">
    <property type="term" value="F:phosphatidylinositol-4,5-bisphosphate binding"/>
    <property type="evidence" value="ECO:0007669"/>
    <property type="project" value="TreeGrafter"/>
</dbReference>
<dbReference type="EMBL" id="JAATIP010000148">
    <property type="protein sequence ID" value="KAF4366756.1"/>
    <property type="molecule type" value="Genomic_DNA"/>
</dbReference>
<evidence type="ECO:0000256" key="1">
    <source>
        <dbReference type="ARBA" id="ARBA00004132"/>
    </source>
</evidence>